<feature type="modified residue" description="N6-(pyridoxal phosphate)lysine" evidence="8">
    <location>
        <position position="250"/>
    </location>
</feature>
<feature type="domain" description="Serine hydroxymethyltransferase-like" evidence="10">
    <location>
        <begin position="19"/>
        <end position="407"/>
    </location>
</feature>
<dbReference type="Pfam" id="PF00464">
    <property type="entry name" value="SHMT"/>
    <property type="match status" value="1"/>
</dbReference>
<dbReference type="InterPro" id="IPR015424">
    <property type="entry name" value="PyrdxlP-dep_Trfase"/>
</dbReference>
<comment type="caution">
    <text evidence="11">The sequence shown here is derived from an EMBL/GenBank/DDBJ whole genome shotgun (WGS) entry which is preliminary data.</text>
</comment>
<evidence type="ECO:0000256" key="9">
    <source>
        <dbReference type="RuleBase" id="RU000585"/>
    </source>
</evidence>
<dbReference type="InterPro" id="IPR019798">
    <property type="entry name" value="Ser_HO-MeTrfase_PLP_BS"/>
</dbReference>
<dbReference type="PIRSF" id="PIRSF000412">
    <property type="entry name" value="SHMT"/>
    <property type="match status" value="1"/>
</dbReference>
<dbReference type="PROSITE" id="PS00096">
    <property type="entry name" value="SHMT"/>
    <property type="match status" value="1"/>
</dbReference>
<dbReference type="SUPFAM" id="SSF53383">
    <property type="entry name" value="PLP-dependent transferases"/>
    <property type="match status" value="1"/>
</dbReference>
<dbReference type="GO" id="GO:0019264">
    <property type="term" value="P:glycine biosynthetic process from serine"/>
    <property type="evidence" value="ECO:0007669"/>
    <property type="project" value="InterPro"/>
</dbReference>
<evidence type="ECO:0000256" key="4">
    <source>
        <dbReference type="ARBA" id="ARBA00006376"/>
    </source>
</evidence>
<evidence type="ECO:0000313" key="12">
    <source>
        <dbReference type="Proteomes" id="UP000789405"/>
    </source>
</evidence>
<dbReference type="GO" id="GO:0030170">
    <property type="term" value="F:pyridoxal phosphate binding"/>
    <property type="evidence" value="ECO:0007669"/>
    <property type="project" value="InterPro"/>
</dbReference>
<accession>A0A9N9CW50</accession>
<dbReference type="PANTHER" id="PTHR11680">
    <property type="entry name" value="SERINE HYDROXYMETHYLTRANSFERASE"/>
    <property type="match status" value="1"/>
</dbReference>
<organism evidence="11 12">
    <name type="scientific">Dentiscutata erythropus</name>
    <dbReference type="NCBI Taxonomy" id="1348616"/>
    <lineage>
        <taxon>Eukaryota</taxon>
        <taxon>Fungi</taxon>
        <taxon>Fungi incertae sedis</taxon>
        <taxon>Mucoromycota</taxon>
        <taxon>Glomeromycotina</taxon>
        <taxon>Glomeromycetes</taxon>
        <taxon>Diversisporales</taxon>
        <taxon>Gigasporaceae</taxon>
        <taxon>Dentiscutata</taxon>
    </lineage>
</organism>
<dbReference type="PANTHER" id="PTHR11680:SF35">
    <property type="entry name" value="SERINE HYDROXYMETHYLTRANSFERASE 1"/>
    <property type="match status" value="1"/>
</dbReference>
<dbReference type="GO" id="GO:0035999">
    <property type="term" value="P:tetrahydrofolate interconversion"/>
    <property type="evidence" value="ECO:0007669"/>
    <property type="project" value="InterPro"/>
</dbReference>
<dbReference type="FunFam" id="3.40.640.10:FF:000050">
    <property type="entry name" value="Serine hydroxymethyltransferase"/>
    <property type="match status" value="1"/>
</dbReference>
<dbReference type="HAMAP" id="MF_00051">
    <property type="entry name" value="SHMT"/>
    <property type="match status" value="1"/>
</dbReference>
<protein>
    <recommendedName>
        <fullName evidence="9">Serine hydroxymethyltransferase</fullName>
        <ecNumber evidence="9">2.1.2.1</ecNumber>
    </recommendedName>
</protein>
<name>A0A9N9CW50_9GLOM</name>
<dbReference type="GO" id="GO:0005739">
    <property type="term" value="C:mitochondrion"/>
    <property type="evidence" value="ECO:0007669"/>
    <property type="project" value="TreeGrafter"/>
</dbReference>
<dbReference type="GO" id="GO:0004372">
    <property type="term" value="F:glycine hydroxymethyltransferase activity"/>
    <property type="evidence" value="ECO:0007669"/>
    <property type="project" value="UniProtKB-EC"/>
</dbReference>
<comment type="catalytic activity">
    <reaction evidence="1 9">
        <text>(6R)-5,10-methylene-5,6,7,8-tetrahydrofolate + glycine + H2O = (6S)-5,6,7,8-tetrahydrofolate + L-serine</text>
        <dbReference type="Rhea" id="RHEA:15481"/>
        <dbReference type="ChEBI" id="CHEBI:15377"/>
        <dbReference type="ChEBI" id="CHEBI:15636"/>
        <dbReference type="ChEBI" id="CHEBI:33384"/>
        <dbReference type="ChEBI" id="CHEBI:57305"/>
        <dbReference type="ChEBI" id="CHEBI:57453"/>
        <dbReference type="EC" id="2.1.2.1"/>
    </reaction>
</comment>
<dbReference type="Gene3D" id="3.90.1150.10">
    <property type="entry name" value="Aspartate Aminotransferase, domain 1"/>
    <property type="match status" value="1"/>
</dbReference>
<comment type="similarity">
    <text evidence="4 9">Belongs to the SHMT family.</text>
</comment>
<evidence type="ECO:0000259" key="10">
    <source>
        <dbReference type="Pfam" id="PF00464"/>
    </source>
</evidence>
<dbReference type="InterPro" id="IPR049943">
    <property type="entry name" value="Ser_HO-MeTrfase-like"/>
</dbReference>
<evidence type="ECO:0000256" key="7">
    <source>
        <dbReference type="ARBA" id="ARBA00022898"/>
    </source>
</evidence>
<reference evidence="11" key="1">
    <citation type="submission" date="2021-06" db="EMBL/GenBank/DDBJ databases">
        <authorList>
            <person name="Kallberg Y."/>
            <person name="Tangrot J."/>
            <person name="Rosling A."/>
        </authorList>
    </citation>
    <scope>NUCLEOTIDE SEQUENCE</scope>
    <source>
        <strain evidence="11">MA453B</strain>
    </source>
</reference>
<evidence type="ECO:0000256" key="1">
    <source>
        <dbReference type="ARBA" id="ARBA00001528"/>
    </source>
</evidence>
<dbReference type="EMBL" id="CAJVPY010004370">
    <property type="protein sequence ID" value="CAG8617320.1"/>
    <property type="molecule type" value="Genomic_DNA"/>
</dbReference>
<dbReference type="InterPro" id="IPR001085">
    <property type="entry name" value="Ser_HO-MeTrfase"/>
</dbReference>
<keyword evidence="6 9" id="KW-0808">Transferase</keyword>
<evidence type="ECO:0000313" key="11">
    <source>
        <dbReference type="EMBL" id="CAG8617320.1"/>
    </source>
</evidence>
<comment type="pathway">
    <text evidence="3 9">One-carbon metabolism; tetrahydrofolate interconversion.</text>
</comment>
<dbReference type="Proteomes" id="UP000789405">
    <property type="component" value="Unassembled WGS sequence"/>
</dbReference>
<gene>
    <name evidence="11" type="ORF">DERYTH_LOCUS8455</name>
</gene>
<dbReference type="InterPro" id="IPR039429">
    <property type="entry name" value="SHMT-like_dom"/>
</dbReference>
<dbReference type="InterPro" id="IPR015422">
    <property type="entry name" value="PyrdxlP-dep_Trfase_small"/>
</dbReference>
<dbReference type="NCBIfam" id="NF000586">
    <property type="entry name" value="PRK00011.1"/>
    <property type="match status" value="1"/>
</dbReference>
<keyword evidence="5 9" id="KW-0554">One-carbon metabolism</keyword>
<dbReference type="OrthoDB" id="10265628at2759"/>
<sequence length="457" mass="50965">MAAVTREVEAWNSNLNTSLQEEDKEIYDLIQKEKYRQFSGLELIASENFTSLSVMEANGSPLTNKYSEGLPGARYYGGNEYIDQVENLCRKRALQAFQLNSEEWGVNVQPYSGSTANFCALTALLQPHDRLMGLDLPSGGHLTHGWQTSKKRISSSSIYFESMPYRSNPETGYIDYDKLEENANLFRPKLIICGASAYPRDFDYVRLRKIADQHSAYLMADIAHISGLVATREANNPFELCDVVTTTTHKTLRGPRAGLIFFRKKKNEDLENRVNNAVFPSNQGGPHNNTIAAVAVALKQVATPEFKQYAKQVRANAKALGDALLSHGYKLVTDGTDNHLILWDLKPLKLTGSKVEKICDMVNITLNKNSVLGDVNMVSPGGVRIGTPALTSRSFKEEDFVKVAEYLHRVVQIAVQVQEKAGSKMMKDFVVACQDVEEISALKKRRFDPTNISPVES</sequence>
<evidence type="ECO:0000256" key="6">
    <source>
        <dbReference type="ARBA" id="ARBA00022679"/>
    </source>
</evidence>
<evidence type="ECO:0000256" key="2">
    <source>
        <dbReference type="ARBA" id="ARBA00001933"/>
    </source>
</evidence>
<dbReference type="InterPro" id="IPR015421">
    <property type="entry name" value="PyrdxlP-dep_Trfase_major"/>
</dbReference>
<keyword evidence="12" id="KW-1185">Reference proteome</keyword>
<keyword evidence="7 8" id="KW-0663">Pyridoxal phosphate</keyword>
<dbReference type="Gene3D" id="3.40.640.10">
    <property type="entry name" value="Type I PLP-dependent aspartate aminotransferase-like (Major domain)"/>
    <property type="match status" value="1"/>
</dbReference>
<comment type="function">
    <text evidence="9">Interconversion of serine and glycine.</text>
</comment>
<proteinExistence type="inferred from homology"/>
<comment type="cofactor">
    <cofactor evidence="2 8 9">
        <name>pyridoxal 5'-phosphate</name>
        <dbReference type="ChEBI" id="CHEBI:597326"/>
    </cofactor>
</comment>
<dbReference type="CDD" id="cd00378">
    <property type="entry name" value="SHMT"/>
    <property type="match status" value="1"/>
</dbReference>
<evidence type="ECO:0000256" key="8">
    <source>
        <dbReference type="PIRSR" id="PIRSR000412-50"/>
    </source>
</evidence>
<dbReference type="EC" id="2.1.2.1" evidence="9"/>
<evidence type="ECO:0000256" key="5">
    <source>
        <dbReference type="ARBA" id="ARBA00022563"/>
    </source>
</evidence>
<dbReference type="AlphaFoldDB" id="A0A9N9CW50"/>
<evidence type="ECO:0000256" key="3">
    <source>
        <dbReference type="ARBA" id="ARBA00004777"/>
    </source>
</evidence>